<dbReference type="CDD" id="cd02440">
    <property type="entry name" value="AdoMet_MTases"/>
    <property type="match status" value="1"/>
</dbReference>
<keyword evidence="7" id="KW-1185">Reference proteome</keyword>
<dbReference type="Gene3D" id="1.10.10.10">
    <property type="entry name" value="Winged helix-like DNA-binding domain superfamily/Winged helix DNA-binding domain"/>
    <property type="match status" value="1"/>
</dbReference>
<dbReference type="InterPro" id="IPR036390">
    <property type="entry name" value="WH_DNA-bd_sf"/>
</dbReference>
<dbReference type="InterPro" id="IPR012967">
    <property type="entry name" value="COMT_dimerisation"/>
</dbReference>
<evidence type="ECO:0000313" key="7">
    <source>
        <dbReference type="Proteomes" id="UP000301309"/>
    </source>
</evidence>
<dbReference type="EMBL" id="BJHW01000001">
    <property type="protein sequence ID" value="GDY49813.1"/>
    <property type="molecule type" value="Genomic_DNA"/>
</dbReference>
<dbReference type="Pfam" id="PF08100">
    <property type="entry name" value="Dimerisation"/>
    <property type="match status" value="1"/>
</dbReference>
<dbReference type="PANTHER" id="PTHR43712:SF2">
    <property type="entry name" value="O-METHYLTRANSFERASE CICE"/>
    <property type="match status" value="1"/>
</dbReference>
<dbReference type="InterPro" id="IPR036388">
    <property type="entry name" value="WH-like_DNA-bd_sf"/>
</dbReference>
<sequence length="360" mass="37786">MTTLPRNDLSPHKIIALATAFWSSKVLLSALELGVFRALAERPRTGEELRADLSIEGRGTADLFDSLVSLELLDRSDSGVYRNAPHADAYLNPLRPEGDISGYLAFLNPGFAEWSRLTEDVLSGDRLDFTDALSSSGGVNGGGGAPVAADTQSDGFGAAFPTPDQIAGFVRAITGYSPAAYKALATRFDWTPVGAVVDVGSSEGALLAHLLGAHPHLHGIGFDLPAVRDRFTGYLDDSGVADRARFVAGDLLTDPLPSGDVLVLGPVLRDGNPDIERLLIRKAYDALGPGGSLLIHGSLFDGDRHVTATGPPAGLDDSSGAADGLGRTGAECRERMAEAGFRNITSHHLDGPEHMVVGVK</sequence>
<keyword evidence="2 6" id="KW-0808">Transferase</keyword>
<evidence type="ECO:0000259" key="5">
    <source>
        <dbReference type="Pfam" id="PF08100"/>
    </source>
</evidence>
<protein>
    <submittedName>
        <fullName evidence="6">Methyltransferase/methylase</fullName>
    </submittedName>
</protein>
<dbReference type="Gene3D" id="3.40.50.150">
    <property type="entry name" value="Vaccinia Virus protein VP39"/>
    <property type="match status" value="1"/>
</dbReference>
<dbReference type="AlphaFoldDB" id="A0A4D4KVG6"/>
<dbReference type="InterPro" id="IPR001077">
    <property type="entry name" value="COMT_C"/>
</dbReference>
<dbReference type="PIRSF" id="PIRSF005739">
    <property type="entry name" value="O-mtase"/>
    <property type="match status" value="1"/>
</dbReference>
<proteinExistence type="predicted"/>
<dbReference type="PROSITE" id="PS51683">
    <property type="entry name" value="SAM_OMT_II"/>
    <property type="match status" value="1"/>
</dbReference>
<keyword evidence="1 6" id="KW-0489">Methyltransferase</keyword>
<dbReference type="SUPFAM" id="SSF46785">
    <property type="entry name" value="Winged helix' DNA-binding domain"/>
    <property type="match status" value="1"/>
</dbReference>
<evidence type="ECO:0000313" key="6">
    <source>
        <dbReference type="EMBL" id="GDY49813.1"/>
    </source>
</evidence>
<organism evidence="6 7">
    <name type="scientific">Streptomyces violaceusniger</name>
    <dbReference type="NCBI Taxonomy" id="68280"/>
    <lineage>
        <taxon>Bacteria</taxon>
        <taxon>Bacillati</taxon>
        <taxon>Actinomycetota</taxon>
        <taxon>Actinomycetes</taxon>
        <taxon>Kitasatosporales</taxon>
        <taxon>Streptomycetaceae</taxon>
        <taxon>Streptomyces</taxon>
        <taxon>Streptomyces violaceusniger group</taxon>
    </lineage>
</organism>
<evidence type="ECO:0000259" key="4">
    <source>
        <dbReference type="Pfam" id="PF00891"/>
    </source>
</evidence>
<dbReference type="Pfam" id="PF00891">
    <property type="entry name" value="Methyltransf_2"/>
    <property type="match status" value="1"/>
</dbReference>
<dbReference type="InterPro" id="IPR016461">
    <property type="entry name" value="COMT-like"/>
</dbReference>
<dbReference type="OrthoDB" id="582216at2"/>
<gene>
    <name evidence="6" type="ORF">SVIO_004360</name>
</gene>
<keyword evidence="3" id="KW-0949">S-adenosyl-L-methionine</keyword>
<feature type="domain" description="O-methyltransferase dimerisation" evidence="5">
    <location>
        <begin position="17"/>
        <end position="92"/>
    </location>
</feature>
<name>A0A4D4KVG6_STRVO</name>
<dbReference type="GO" id="GO:0008171">
    <property type="term" value="F:O-methyltransferase activity"/>
    <property type="evidence" value="ECO:0007669"/>
    <property type="project" value="InterPro"/>
</dbReference>
<dbReference type="GO" id="GO:0046983">
    <property type="term" value="F:protein dimerization activity"/>
    <property type="evidence" value="ECO:0007669"/>
    <property type="project" value="InterPro"/>
</dbReference>
<dbReference type="RefSeq" id="WP_137975894.1">
    <property type="nucleotide sequence ID" value="NZ_BAAASO010000053.1"/>
</dbReference>
<dbReference type="GO" id="GO:0032259">
    <property type="term" value="P:methylation"/>
    <property type="evidence" value="ECO:0007669"/>
    <property type="project" value="UniProtKB-KW"/>
</dbReference>
<dbReference type="Proteomes" id="UP000301309">
    <property type="component" value="Unassembled WGS sequence"/>
</dbReference>
<dbReference type="PANTHER" id="PTHR43712">
    <property type="entry name" value="PUTATIVE (AFU_ORTHOLOGUE AFUA_4G14580)-RELATED"/>
    <property type="match status" value="1"/>
</dbReference>
<evidence type="ECO:0000256" key="1">
    <source>
        <dbReference type="ARBA" id="ARBA00022603"/>
    </source>
</evidence>
<evidence type="ECO:0000256" key="3">
    <source>
        <dbReference type="ARBA" id="ARBA00022691"/>
    </source>
</evidence>
<evidence type="ECO:0000256" key="2">
    <source>
        <dbReference type="ARBA" id="ARBA00022679"/>
    </source>
</evidence>
<feature type="domain" description="O-methyltransferase C-terminal" evidence="4">
    <location>
        <begin position="163"/>
        <end position="342"/>
    </location>
</feature>
<reference evidence="6 7" key="1">
    <citation type="journal article" date="2020" name="Int. J. Syst. Evol. Microbiol.">
        <title>Reclassification of Streptomyces castelarensis and Streptomyces sporoclivatus as later heterotypic synonyms of Streptomyces antimycoticus.</title>
        <authorList>
            <person name="Komaki H."/>
            <person name="Tamura T."/>
        </authorList>
    </citation>
    <scope>NUCLEOTIDE SEQUENCE [LARGE SCALE GENOMIC DNA]</scope>
    <source>
        <strain evidence="6 7">NBRC 13459</strain>
    </source>
</reference>
<accession>A0A4D4KVG6</accession>
<dbReference type="SUPFAM" id="SSF53335">
    <property type="entry name" value="S-adenosyl-L-methionine-dependent methyltransferases"/>
    <property type="match status" value="1"/>
</dbReference>
<comment type="caution">
    <text evidence="6">The sequence shown here is derived from an EMBL/GenBank/DDBJ whole genome shotgun (WGS) entry which is preliminary data.</text>
</comment>
<dbReference type="InterPro" id="IPR029063">
    <property type="entry name" value="SAM-dependent_MTases_sf"/>
</dbReference>